<reference evidence="1 2" key="1">
    <citation type="submission" date="2020-03" db="EMBL/GenBank/DDBJ databases">
        <title>Dissostichus mawsoni Genome sequencing and assembly.</title>
        <authorList>
            <person name="Park H."/>
        </authorList>
    </citation>
    <scope>NUCLEOTIDE SEQUENCE [LARGE SCALE GENOMIC DNA]</scope>
    <source>
        <strain evidence="1">DM0001</strain>
        <tissue evidence="1">Muscle</tissue>
    </source>
</reference>
<dbReference type="Proteomes" id="UP000518266">
    <property type="component" value="Unassembled WGS sequence"/>
</dbReference>
<dbReference type="EMBL" id="JAAKFY010000003">
    <property type="protein sequence ID" value="KAF3859403.1"/>
    <property type="molecule type" value="Genomic_DNA"/>
</dbReference>
<evidence type="ECO:0000313" key="1">
    <source>
        <dbReference type="EMBL" id="KAF3859403.1"/>
    </source>
</evidence>
<gene>
    <name evidence="1" type="ORF">F7725_021802</name>
</gene>
<dbReference type="OrthoDB" id="9945495at2759"/>
<comment type="caution">
    <text evidence="1">The sequence shown here is derived from an EMBL/GenBank/DDBJ whole genome shotgun (WGS) entry which is preliminary data.</text>
</comment>
<accession>A0A7J5ZCW1</accession>
<name>A0A7J5ZCW1_DISMA</name>
<protein>
    <submittedName>
        <fullName evidence="1">Uncharacterized protein</fullName>
    </submittedName>
</protein>
<evidence type="ECO:0000313" key="2">
    <source>
        <dbReference type="Proteomes" id="UP000518266"/>
    </source>
</evidence>
<dbReference type="AlphaFoldDB" id="A0A7J5ZCW1"/>
<sequence>MAPISELQGCLISEGVAMTGETAATLPMSNHTRERVTVAKLTLENFYSTLLTQHEEREMR</sequence>
<keyword evidence="2" id="KW-1185">Reference proteome</keyword>
<organism evidence="1 2">
    <name type="scientific">Dissostichus mawsoni</name>
    <name type="common">Antarctic cod</name>
    <dbReference type="NCBI Taxonomy" id="36200"/>
    <lineage>
        <taxon>Eukaryota</taxon>
        <taxon>Metazoa</taxon>
        <taxon>Chordata</taxon>
        <taxon>Craniata</taxon>
        <taxon>Vertebrata</taxon>
        <taxon>Euteleostomi</taxon>
        <taxon>Actinopterygii</taxon>
        <taxon>Neopterygii</taxon>
        <taxon>Teleostei</taxon>
        <taxon>Neoteleostei</taxon>
        <taxon>Acanthomorphata</taxon>
        <taxon>Eupercaria</taxon>
        <taxon>Perciformes</taxon>
        <taxon>Notothenioidei</taxon>
        <taxon>Nototheniidae</taxon>
        <taxon>Dissostichus</taxon>
    </lineage>
</organism>
<proteinExistence type="predicted"/>